<dbReference type="InterPro" id="IPR015919">
    <property type="entry name" value="Cadherin-like_sf"/>
</dbReference>
<feature type="compositionally biased region" description="Polar residues" evidence="1">
    <location>
        <begin position="111"/>
        <end position="120"/>
    </location>
</feature>
<keyword evidence="4" id="KW-1185">Reference proteome</keyword>
<dbReference type="Proteomes" id="UP001163255">
    <property type="component" value="Chromosome"/>
</dbReference>
<feature type="region of interest" description="Disordered" evidence="1">
    <location>
        <begin position="106"/>
        <end position="185"/>
    </location>
</feature>
<dbReference type="Pfam" id="PF05345">
    <property type="entry name" value="He_PIG"/>
    <property type="match status" value="1"/>
</dbReference>
<evidence type="ECO:0000313" key="4">
    <source>
        <dbReference type="Proteomes" id="UP001163255"/>
    </source>
</evidence>
<feature type="compositionally biased region" description="Acidic residues" evidence="1">
    <location>
        <begin position="163"/>
        <end position="184"/>
    </location>
</feature>
<name>A0ABY6GZQ7_9GAMM</name>
<dbReference type="Gene3D" id="2.60.40.10">
    <property type="entry name" value="Immunoglobulins"/>
    <property type="match status" value="1"/>
</dbReference>
<accession>A0ABY6GZQ7</accession>
<protein>
    <submittedName>
        <fullName evidence="3">Ig domain-containing protein</fullName>
    </submittedName>
</protein>
<dbReference type="EMBL" id="CP103300">
    <property type="protein sequence ID" value="UYM18293.1"/>
    <property type="molecule type" value="Genomic_DNA"/>
</dbReference>
<gene>
    <name evidence="3" type="ORF">NX720_10420</name>
</gene>
<dbReference type="PANTHER" id="PTHR14139">
    <property type="entry name" value="CALSYNTENIN"/>
    <property type="match status" value="1"/>
</dbReference>
<dbReference type="InterPro" id="IPR006644">
    <property type="entry name" value="Cadg"/>
</dbReference>
<evidence type="ECO:0000313" key="3">
    <source>
        <dbReference type="EMBL" id="UYM18293.1"/>
    </source>
</evidence>
<dbReference type="InterPro" id="IPR013783">
    <property type="entry name" value="Ig-like_fold"/>
</dbReference>
<proteinExistence type="predicted"/>
<sequence>MAIKLKIINEKGESREVVVETGETLELQAGEKVELTAASTENLDLAMDGGDLTLSLNGVQITVGNFAGSGGLVSGGQTITAQQVASGLFASGEEASQEEAEIEFEAENTETFDSPASQPALNLPASPEQTEPELFSTLSDSDPLDSTFADTQTANINNNNADNEQEDEPDASNEAEDSPSDTPDDILPLELNVGALPSATEENLFSFTIPEATGGFGNTIYSVSLSNGQPLPDWLSFDPSTRTLSGTPDDGDLESLSLQITASDATGLLSPATDTVTLNISGINDAPELSLDDSGDPQTIEVTDADAGATITKATITLKNGEAGDELSVNLDGTTGLSAEYVNGVLTITGSATADVYQSVLQSLSHSTNGEFTIGGDRTLDIVVTDDQGADSNSAAASVKVEAEDWSFNEDDLVDKADSQIIGQWKPVGSSDSASMTKVVMNFGGTRVTPINEADDFKITIEDPEGEPPIPEMGIIYFRADGTIELVPTEAIDFMPEGMDLSAIFTYTVDDGGSTTTHTFDMKVTGQNDAPELSLDESGDPQTISLTDADAGATITKATITLKNGEAGDELSVNLDGTTGLSAEYVNGVLTITGSATADVYQSVLQSLSHSTKGEFTIGGDRTLDIVVTDDQGADSNSAAASVKVDAKDWSFNEDDLVDDAGNKVIGHWKPAGSSDSASMTKVVMNFGGKDYTRVTPINEAGDFKITIEDTGGTPPIPEMGIIYFRADGTIELVPTEAIDFMPEGLDLSASFTYTVEDGGNSTNHTFGMKVTGQNDAPELTLDDSGDPQTIEVTDADAGATITKATITLKNGEAGDELSVNLDGTTGLSAEYVNGVLTITGSATADVYQSVLQSLSHSTKGEFTIGGDRTLDIVVTDDQGADSNSAAASVKVEAEDWSFNEDDLVDDVGNKVIGHWKPAGSSDSASMTKVVMNFGGKDYTRVTPINEAGDFKITIEDTGGTPPIPEMGIIYFRADGTIELVPTEAIDFMPEGLDLSASFTYTVKDGGNSTNHTFGMKVTGQNDAPELTLDDSGDPQTIEVTDADANATITKATITLRNGEAGDELSVNLDGTTGLSAEYVNGVLTITGSATADVYQSVLQSLSHSTKGEFTIGGDRTLDIVVTDDQGADSNSAAASVKVDAKDWSFNEDDLVDDAGNKVIGHWKPAGSSDSASMTKVVMNFGGKDYTRVTPINEAGDFKITIEDTGGTPPIPEMGIIYFRADGTIELVPTEAIDFMPEGLDLSASFTYTVEDGGNSTNHTFGMKVTGQNDAPELTLDDSGDPQTIEVTDADAGATITKATITLKNGEAGDELSVNLDGTTGLSAEYVNGVLTITGSATADVYQSVLQSLSHSTKGEFTIGGDRTLDIVVTDDQGADSNSAAASVKVEAEDWSFNEDDLVDDVGNKVIGHWKPAGSSDSASMTKVVMNFGGKDYTRVTPINEAGDFKITIEDTGGTPPIPEMGIIYFRADGTIELVPTEAIDFMPEGLDLSASFTYTVEDGGNSTNHTFGMKVTGQNDAPELTLDDSGDPQTIEVTDTDAGATITKATITLKNGEAGDELSVNLDGTTGLSAEYVNGVLTITGSATADVYQSVLQSLSHSTNGEFTIGGDRTLDIVVTDDQGADSNSAAASVKVEAEDWSFNEDDLVDDVGNKVIGHWKPAGSSDSASMTKVVMNFGGKDYTRVTPINEAGDFKITIEDTGGTPPIPEMGIIYFRADGTIELVPTEAIDFMPEGLDLSASFTYTVEDGGNSTNHTFGMKVTGQNDAPELTLDDSGDPQTIEVTDADANATITKATITLRNGEAGDELSVNLDGTTGLSAKYVNGVLTITGSATADVYQSVLQSLSHSTKGEFTIGGDRTLDIVVTDDQGADSNSAAASVKVEAEDWSFNEDDLVDDAGNKVIGHWKPAGSSDSASMTKVVMNFGGKDYTRVTPINEAGDFKITIEDPEGEPPIPEMGIIYFRADGTIELVPTEAIDFMPEGLDLSASFTYTVEDGGNSTNHTFGMKVTGQNDAPELTLDDSGDPQTIEVTDTDAGATITKATITLKNGEAGDELSVNLDGTTGLSAEYVNGVLTITGSATADVYQSVLQSLSHSTNGEFTIGGDRTLDIVVTDDQGADSNSAAASVKVEAEDWSFNEDDLVDDAGNKVIGHWKPAGSSDSASMTKVVMNFGGKDYTRVTPINEAGDFKITIEDTDGTPPIPEMGIIYFRANGTIELVPTKAVDFMPEGLDLSASFTYTVDDGGSITTHKFGMDVSGQNDAPVLSLEEGDGLLGKISIKDVDAGSVVSKAVVSITNGEAGDKLSVNLDGTTGLSYEYVNGVLTISGNASADIYQKVLDSLTLGSGGRFVVGTERTLSVVITDDKGEDSNSATATVEAKNWSFNEDDLVDEAGNQIIGQWKPAGSSDNASMTKVVMRFGGKDYIRDTPINEAGDFKITIENTEGNPYIPVMGIIYFRADGTIELVPTEAINFMPEGMDLSASFTYTVKDGDLTTTHKFGMDVSGQNDAPVLSLEEGDGLLAKITIKDVDAGSAVSKAVVSITNGEAGDRLSVNLDDTKLTSKYVNGVLTISGNASADIYQKVLDSLTLGSGGRFVVGSERTLSVVITDDKGEDSNSATATVDAKDWSFNEDDLVDEAGNQIIGHWKPAGSSDDATMTQVVMRFGGKDYIRDTPINEVGDFKITIEDPEGEPPIPEMGIIYFRADGTIELVPTKAIDFMPEGMDLSASFTYTIDDGESITTHKFGMDVSGQNDAPVLSLEEGDGLLGKITIKDVDAGSAVSKAVVSITNGEAGDKLSVNLDGTTGLSYEYVNGVLTISGNASADIYQKVLNSLTLGSDGRFVVGSERSLNVVITDDKGTNSNSAAASVKVDAKDWSFNEDNLVDEAGNQIIGQWKPAGSSDDATMTQVVMRFGGKDYIRDTPINEAGDFKITIEDTGGTPPIPVMGIIYFRADGTIELVPTEAIDFMPEGLDLSASFTYTVDDGGSITTHKFGVDVSGQNDAPELSLDESGDPQTISLSDADAGAIITKATITLKNGEAGDELSVNLDGTTGLSAEYVNGVLTITGSATADVYQSVLQSLSHSTKGEFTIGGDRTLDIVVTDDQGADSNSAAASVTVDAKDWSFNEDDLVDKADSQIIGQWKPAGSSDSASMTKVVMNFGGKDYTRETPINEAGDFKITIEDPEGEPPIPEMGIIYFRADGTIELVPTEAIDFMPEGLDLSASFTYTVDDGGNSTNHTFDMKVSGQNDAPEIEFIASDSHDNASGLFGNIEITDPDMGDKIKSATVTLQDGSLKDAINIDVEAIFKDFGITVTNSSPHMLTFTGEASKEEYEAALSRVYFLSEELASNRQLTLDIAVTDKAGATGKAETTITLNAPTSQEFLEDDLLEDAEKDGGSVFTDRWKPEGAESKITSVVMTYNGKDYVRDIGDFTNGNYFKITIEDQEGAGGLSFDPIGEVFFHADGRVEFRPTENLNMLPKGYALAARFTYTTELNGVSEVHGMDIELTGDHDSPHITFESSSGHEEASGLFGKINISNPDAGTHINYTKVSIENAFEGEELRVDIEGIEDTYGGIIDVSMENGSVFFRTGSGHNSEKLYEDLLSRVYFVASDKTVDGSERTLHIDMYNSAGQDGEFYPTITVNKESTINISESGLFSGADNQQSWKPENMDGGKVTSIVMNFDGKDYIRDISDYSDKSDHFKITIEDESKGIPKLGALYFKPDGTIEFEPYPVKFSQAFGTSEGQLPGLEATFTYTVEDNNGETSVHVLDMVLSGDDVITARFTEPASDYDVLNIEASNGETALLEFFSKDSETVEGIEEVSLSNAKLSFNLEDVIDITSDDNVLYISNEGQGQLEEGFDSNMTNKGTVDHNDKTWQHYSYTMNNAEVNLYVEQSLTNPPENV</sequence>
<dbReference type="SUPFAM" id="SSF49313">
    <property type="entry name" value="Cadherin-like"/>
    <property type="match status" value="1"/>
</dbReference>
<evidence type="ECO:0000259" key="2">
    <source>
        <dbReference type="SMART" id="SM00736"/>
    </source>
</evidence>
<reference evidence="3" key="1">
    <citation type="submission" date="2022-10" db="EMBL/GenBank/DDBJ databases">
        <title>Completed Genome Sequence of two octocoral isolated bacterium, Endozoicomonas euniceicola EF212T and Endozoicomonas gorgoniicola PS125T.</title>
        <authorList>
            <person name="Chiou Y.-J."/>
            <person name="Chen Y.-H."/>
        </authorList>
    </citation>
    <scope>NUCLEOTIDE SEQUENCE</scope>
    <source>
        <strain evidence="3">EF212</strain>
    </source>
</reference>
<dbReference type="PANTHER" id="PTHR14139:SF2">
    <property type="entry name" value="CALSYNTENIN-1"/>
    <property type="match status" value="1"/>
</dbReference>
<organism evidence="3 4">
    <name type="scientific">Endozoicomonas euniceicola</name>
    <dbReference type="NCBI Taxonomy" id="1234143"/>
    <lineage>
        <taxon>Bacteria</taxon>
        <taxon>Pseudomonadati</taxon>
        <taxon>Pseudomonadota</taxon>
        <taxon>Gammaproteobacteria</taxon>
        <taxon>Oceanospirillales</taxon>
        <taxon>Endozoicomonadaceae</taxon>
        <taxon>Endozoicomonas</taxon>
    </lineage>
</organism>
<dbReference type="SMART" id="SM00736">
    <property type="entry name" value="CADG"/>
    <property type="match status" value="1"/>
</dbReference>
<feature type="domain" description="Dystroglycan-type cadherin-like" evidence="2">
    <location>
        <begin position="191"/>
        <end position="287"/>
    </location>
</feature>
<evidence type="ECO:0000256" key="1">
    <source>
        <dbReference type="SAM" id="MobiDB-lite"/>
    </source>
</evidence>
<dbReference type="RefSeq" id="WP_262601046.1">
    <property type="nucleotide sequence ID" value="NZ_CP103300.1"/>
</dbReference>
<feature type="compositionally biased region" description="Low complexity" evidence="1">
    <location>
        <begin position="134"/>
        <end position="162"/>
    </location>
</feature>